<protein>
    <recommendedName>
        <fullName evidence="5">RGS domain-containing protein</fullName>
    </recommendedName>
</protein>
<dbReference type="Gene3D" id="1.10.167.10">
    <property type="entry name" value="Regulator of G-protein Signalling 4, domain 2"/>
    <property type="match status" value="1"/>
</dbReference>
<keyword evidence="4" id="KW-1185">Reference proteome</keyword>
<feature type="compositionally biased region" description="Pro residues" evidence="1">
    <location>
        <begin position="52"/>
        <end position="62"/>
    </location>
</feature>
<name>A0AA88GDV3_NAELO</name>
<sequence>MTSHHNTHPLPSDEERTPSSNAPMNSDSQHSSTSKMVQHHHHEGIITDSLEPPTPPSSPPTTPKKKTTFGATTTLSPTTASSPTPINASSTIVSSSFKQTNISNSSLRQAHEPFNNVVVEVEKSDTEYNISKTGTSHSQSSAIRLKIHTCCGRMIKLNLMKILSLSAMAVNILAFVAIAAVMINAYIIQSDLDADILLLRGDLSSFSEKTKCAVQLTAYGNKTTYLETYYLNVVNVTYGLKQLKTQLLPPHLYILNDTNEPTLEMDNMIIDFVTKGQPAPAIALLESKEYVQKRQLFNNFMSNVLQYSSGVAESKNSYILIAGIVNLTLVVTALVVVVPIVIIVFAMAIRKERKSSKKLKKATGLMLMDTMEDDKEKLKFKEFCQQEGGMEVFTFIDKTLDYEKLCEKQEEILKRHPHVLTQLQQREQIATSVDQSKKKYKTKSKDANSTTSLNTPSFSSEQLQWKEIEKEKYELVFEIFTEYLDGDVGECPLVVSGDIHDTLMNQMDQFDVDRVQTYLKSNLFDQIQKEVSNAYLSVLHFKYKHLMEASKKMGQVQVKVQP</sequence>
<dbReference type="RefSeq" id="XP_044542941.1">
    <property type="nucleotide sequence ID" value="XM_044687557.1"/>
</dbReference>
<keyword evidence="2" id="KW-0812">Transmembrane</keyword>
<evidence type="ECO:0000313" key="4">
    <source>
        <dbReference type="Proteomes" id="UP000816034"/>
    </source>
</evidence>
<feature type="region of interest" description="Disordered" evidence="1">
    <location>
        <begin position="432"/>
        <end position="456"/>
    </location>
</feature>
<comment type="caution">
    <text evidence="3">The sequence shown here is derived from an EMBL/GenBank/DDBJ whole genome shotgun (WGS) entry which is preliminary data.</text>
</comment>
<feature type="transmembrane region" description="Helical" evidence="2">
    <location>
        <begin position="318"/>
        <end position="349"/>
    </location>
</feature>
<proteinExistence type="predicted"/>
<evidence type="ECO:0000256" key="2">
    <source>
        <dbReference type="SAM" id="Phobius"/>
    </source>
</evidence>
<dbReference type="GeneID" id="68104310"/>
<keyword evidence="2" id="KW-0472">Membrane</keyword>
<dbReference type="EMBL" id="PYSW02000051">
    <property type="protein sequence ID" value="KAG2373767.1"/>
    <property type="molecule type" value="Genomic_DNA"/>
</dbReference>
<feature type="compositionally biased region" description="Polar residues" evidence="1">
    <location>
        <begin position="18"/>
        <end position="36"/>
    </location>
</feature>
<accession>A0AA88GDV3</accession>
<dbReference type="Proteomes" id="UP000816034">
    <property type="component" value="Unassembled WGS sequence"/>
</dbReference>
<dbReference type="AlphaFoldDB" id="A0AA88GDV3"/>
<feature type="transmembrane region" description="Helical" evidence="2">
    <location>
        <begin position="162"/>
        <end position="188"/>
    </location>
</feature>
<feature type="compositionally biased region" description="Polar residues" evidence="1">
    <location>
        <begin position="447"/>
        <end position="456"/>
    </location>
</feature>
<evidence type="ECO:0008006" key="5">
    <source>
        <dbReference type="Google" id="ProtNLM"/>
    </source>
</evidence>
<keyword evidence="2" id="KW-1133">Transmembrane helix</keyword>
<reference evidence="3 4" key="1">
    <citation type="journal article" date="2018" name="BMC Genomics">
        <title>The genome of Naegleria lovaniensis, the basis for a comparative approach to unravel pathogenicity factors of the human pathogenic amoeba N. fowleri.</title>
        <authorList>
            <person name="Liechti N."/>
            <person name="Schurch N."/>
            <person name="Bruggmann R."/>
            <person name="Wittwer M."/>
        </authorList>
    </citation>
    <scope>NUCLEOTIDE SEQUENCE [LARGE SCALE GENOMIC DNA]</scope>
    <source>
        <strain evidence="3 4">ATCC 30569</strain>
    </source>
</reference>
<feature type="compositionally biased region" description="Low complexity" evidence="1">
    <location>
        <begin position="68"/>
        <end position="87"/>
    </location>
</feature>
<dbReference type="InterPro" id="IPR044926">
    <property type="entry name" value="RGS_subdomain_2"/>
</dbReference>
<gene>
    <name evidence="3" type="ORF">C9374_011856</name>
</gene>
<organism evidence="3 4">
    <name type="scientific">Naegleria lovaniensis</name>
    <name type="common">Amoeba</name>
    <dbReference type="NCBI Taxonomy" id="51637"/>
    <lineage>
        <taxon>Eukaryota</taxon>
        <taxon>Discoba</taxon>
        <taxon>Heterolobosea</taxon>
        <taxon>Tetramitia</taxon>
        <taxon>Eutetramitia</taxon>
        <taxon>Vahlkampfiidae</taxon>
        <taxon>Naegleria</taxon>
    </lineage>
</organism>
<feature type="region of interest" description="Disordered" evidence="1">
    <location>
        <begin position="1"/>
        <end position="87"/>
    </location>
</feature>
<evidence type="ECO:0000313" key="3">
    <source>
        <dbReference type="EMBL" id="KAG2373767.1"/>
    </source>
</evidence>
<evidence type="ECO:0000256" key="1">
    <source>
        <dbReference type="SAM" id="MobiDB-lite"/>
    </source>
</evidence>